<feature type="transmembrane region" description="Helical" evidence="7">
    <location>
        <begin position="93"/>
        <end position="118"/>
    </location>
</feature>
<dbReference type="PANTHER" id="PTHR43386:SF1">
    <property type="entry name" value="D,D-DIPEPTIDE TRANSPORT SYSTEM PERMEASE PROTEIN DDPC-RELATED"/>
    <property type="match status" value="1"/>
</dbReference>
<name>L0A0J7_DEIPD</name>
<comment type="subcellular location">
    <subcellularLocation>
        <location evidence="1 7">Cell membrane</location>
        <topology evidence="1 7">Multi-pass membrane protein</topology>
    </subcellularLocation>
</comment>
<dbReference type="eggNOG" id="COG1173">
    <property type="taxonomic scope" value="Bacteria"/>
</dbReference>
<keyword evidence="4 7" id="KW-0812">Transmembrane</keyword>
<feature type="transmembrane region" description="Helical" evidence="7">
    <location>
        <begin position="221"/>
        <end position="243"/>
    </location>
</feature>
<dbReference type="PROSITE" id="PS50928">
    <property type="entry name" value="ABC_TM1"/>
    <property type="match status" value="1"/>
</dbReference>
<feature type="transmembrane region" description="Helical" evidence="7">
    <location>
        <begin position="28"/>
        <end position="50"/>
    </location>
</feature>
<dbReference type="Pfam" id="PF00528">
    <property type="entry name" value="BPD_transp_1"/>
    <property type="match status" value="1"/>
</dbReference>
<evidence type="ECO:0000256" key="4">
    <source>
        <dbReference type="ARBA" id="ARBA00022692"/>
    </source>
</evidence>
<dbReference type="InterPro" id="IPR000515">
    <property type="entry name" value="MetI-like"/>
</dbReference>
<keyword evidence="6 7" id="KW-0472">Membrane</keyword>
<dbReference type="CDD" id="cd06261">
    <property type="entry name" value="TM_PBP2"/>
    <property type="match status" value="1"/>
</dbReference>
<accession>L0A0J7</accession>
<evidence type="ECO:0000313" key="9">
    <source>
        <dbReference type="EMBL" id="AFZ66682.1"/>
    </source>
</evidence>
<dbReference type="InterPro" id="IPR053523">
    <property type="entry name" value="Oligopeptide_permease_AppC"/>
</dbReference>
<dbReference type="NCBIfam" id="NF045476">
    <property type="entry name" value="Opp4C"/>
    <property type="match status" value="1"/>
</dbReference>
<dbReference type="AlphaFoldDB" id="L0A0J7"/>
<dbReference type="STRING" id="937777.Deipe_1123"/>
<dbReference type="EMBL" id="CP003382">
    <property type="protein sequence ID" value="AFZ66682.1"/>
    <property type="molecule type" value="Genomic_DNA"/>
</dbReference>
<protein>
    <submittedName>
        <fullName evidence="9">ABC-type dipeptide/oligopeptide/nickel transport system, permease component</fullName>
    </submittedName>
</protein>
<evidence type="ECO:0000256" key="7">
    <source>
        <dbReference type="RuleBase" id="RU363032"/>
    </source>
</evidence>
<dbReference type="InterPro" id="IPR050366">
    <property type="entry name" value="BP-dependent_transpt_permease"/>
</dbReference>
<dbReference type="Pfam" id="PF12911">
    <property type="entry name" value="OppC_N"/>
    <property type="match status" value="1"/>
</dbReference>
<evidence type="ECO:0000259" key="8">
    <source>
        <dbReference type="PROSITE" id="PS50928"/>
    </source>
</evidence>
<evidence type="ECO:0000256" key="5">
    <source>
        <dbReference type="ARBA" id="ARBA00022989"/>
    </source>
</evidence>
<evidence type="ECO:0000256" key="1">
    <source>
        <dbReference type="ARBA" id="ARBA00004651"/>
    </source>
</evidence>
<dbReference type="RefSeq" id="WP_015234990.1">
    <property type="nucleotide sequence ID" value="NC_019793.1"/>
</dbReference>
<proteinExistence type="inferred from homology"/>
<dbReference type="KEGG" id="dpd:Deipe_1123"/>
<keyword evidence="3" id="KW-1003">Cell membrane</keyword>
<feature type="transmembrane region" description="Helical" evidence="7">
    <location>
        <begin position="280"/>
        <end position="300"/>
    </location>
</feature>
<feature type="transmembrane region" description="Helical" evidence="7">
    <location>
        <begin position="130"/>
        <end position="151"/>
    </location>
</feature>
<keyword evidence="10" id="KW-1185">Reference proteome</keyword>
<evidence type="ECO:0000256" key="3">
    <source>
        <dbReference type="ARBA" id="ARBA00022475"/>
    </source>
</evidence>
<dbReference type="Proteomes" id="UP000010467">
    <property type="component" value="Chromosome"/>
</dbReference>
<keyword evidence="2 7" id="KW-0813">Transport</keyword>
<dbReference type="SUPFAM" id="SSF161098">
    <property type="entry name" value="MetI-like"/>
    <property type="match status" value="1"/>
</dbReference>
<keyword evidence="5 7" id="KW-1133">Transmembrane helix</keyword>
<dbReference type="InterPro" id="IPR035906">
    <property type="entry name" value="MetI-like_sf"/>
</dbReference>
<dbReference type="HOGENOM" id="CLU_028518_1_2_0"/>
<dbReference type="PATRIC" id="fig|937777.3.peg.1124"/>
<reference evidence="10" key="1">
    <citation type="submission" date="2012-03" db="EMBL/GenBank/DDBJ databases">
        <title>Complete sequence of chromosome of Deinococcus peraridilitoris DSM 19664.</title>
        <authorList>
            <person name="Lucas S."/>
            <person name="Copeland A."/>
            <person name="Lapidus A."/>
            <person name="Glavina del Rio T."/>
            <person name="Dalin E."/>
            <person name="Tice H."/>
            <person name="Bruce D."/>
            <person name="Goodwin L."/>
            <person name="Pitluck S."/>
            <person name="Peters L."/>
            <person name="Mikhailova N."/>
            <person name="Lu M."/>
            <person name="Kyrpides N."/>
            <person name="Mavromatis K."/>
            <person name="Ivanova N."/>
            <person name="Brettin T."/>
            <person name="Detter J.C."/>
            <person name="Han C."/>
            <person name="Larimer F."/>
            <person name="Land M."/>
            <person name="Hauser L."/>
            <person name="Markowitz V."/>
            <person name="Cheng J.-F."/>
            <person name="Hugenholtz P."/>
            <person name="Woyke T."/>
            <person name="Wu D."/>
            <person name="Pukall R."/>
            <person name="Steenblock K."/>
            <person name="Brambilla E."/>
            <person name="Klenk H.-P."/>
            <person name="Eisen J.A."/>
        </authorList>
    </citation>
    <scope>NUCLEOTIDE SEQUENCE [LARGE SCALE GENOMIC DNA]</scope>
    <source>
        <strain evidence="10">DSM 19664 / LMG 22246 / CIP 109416 / KR-200</strain>
    </source>
</reference>
<dbReference type="InterPro" id="IPR025966">
    <property type="entry name" value="OppC_N"/>
</dbReference>
<gene>
    <name evidence="9" type="ordered locus">Deipe_1123</name>
</gene>
<dbReference type="Gene3D" id="1.10.3720.10">
    <property type="entry name" value="MetI-like"/>
    <property type="match status" value="1"/>
</dbReference>
<dbReference type="OrthoDB" id="9797472at2"/>
<feature type="transmembrane region" description="Helical" evidence="7">
    <location>
        <begin position="171"/>
        <end position="190"/>
    </location>
</feature>
<evidence type="ECO:0000256" key="2">
    <source>
        <dbReference type="ARBA" id="ARBA00022448"/>
    </source>
</evidence>
<sequence length="310" mass="34000">MTTTAVPKRSSGQSTWSIAMRRFRRHKLAMASLVVIVLLVLMALFAPWIAPQNPFQFDPNNLRPYEPPSASHWFGTDDLGRDVFSRIIYGSRISLAVGFSVAFLGIFIGTLMGVLAGFFGGWVDVIISRFIEFMQSIPTFPLLLVIASILAVSDAEPIVAFRNTYRESASVFIVIVVLALLGWMGTARLVRGEILKLKNLEYVDAARALGAKNSRIMFRHLVPNTVAIIIVQTTLDVGAAILVEAGLSFLGFGIQPPVSSWGNMLSGAQEAVFSSPWLTFYPGLMILLTCLAFNFLGDGLRDALDPRSRL</sequence>
<organism evidence="9 10">
    <name type="scientific">Deinococcus peraridilitoris (strain DSM 19664 / LMG 22246 / CIP 109416 / KR-200)</name>
    <dbReference type="NCBI Taxonomy" id="937777"/>
    <lineage>
        <taxon>Bacteria</taxon>
        <taxon>Thermotogati</taxon>
        <taxon>Deinococcota</taxon>
        <taxon>Deinococci</taxon>
        <taxon>Deinococcales</taxon>
        <taxon>Deinococcaceae</taxon>
        <taxon>Deinococcus</taxon>
    </lineage>
</organism>
<feature type="domain" description="ABC transmembrane type-1" evidence="8">
    <location>
        <begin position="91"/>
        <end position="297"/>
    </location>
</feature>
<comment type="similarity">
    <text evidence="7">Belongs to the binding-protein-dependent transport system permease family.</text>
</comment>
<evidence type="ECO:0000256" key="6">
    <source>
        <dbReference type="ARBA" id="ARBA00023136"/>
    </source>
</evidence>
<evidence type="ECO:0000313" key="10">
    <source>
        <dbReference type="Proteomes" id="UP000010467"/>
    </source>
</evidence>
<dbReference type="GO" id="GO:0055085">
    <property type="term" value="P:transmembrane transport"/>
    <property type="evidence" value="ECO:0007669"/>
    <property type="project" value="InterPro"/>
</dbReference>
<dbReference type="GO" id="GO:0005886">
    <property type="term" value="C:plasma membrane"/>
    <property type="evidence" value="ECO:0007669"/>
    <property type="project" value="UniProtKB-SubCell"/>
</dbReference>
<dbReference type="PANTHER" id="PTHR43386">
    <property type="entry name" value="OLIGOPEPTIDE TRANSPORT SYSTEM PERMEASE PROTEIN APPC"/>
    <property type="match status" value="1"/>
</dbReference>